<evidence type="ECO:0000256" key="1">
    <source>
        <dbReference type="SAM" id="MobiDB-lite"/>
    </source>
</evidence>
<evidence type="ECO:0000313" key="3">
    <source>
        <dbReference type="Proteomes" id="UP000646827"/>
    </source>
</evidence>
<organism evidence="2 3">
    <name type="scientific">Circinella minor</name>
    <dbReference type="NCBI Taxonomy" id="1195481"/>
    <lineage>
        <taxon>Eukaryota</taxon>
        <taxon>Fungi</taxon>
        <taxon>Fungi incertae sedis</taxon>
        <taxon>Mucoromycota</taxon>
        <taxon>Mucoromycotina</taxon>
        <taxon>Mucoromycetes</taxon>
        <taxon>Mucorales</taxon>
        <taxon>Lichtheimiaceae</taxon>
        <taxon>Circinella</taxon>
    </lineage>
</organism>
<reference evidence="2 3" key="1">
    <citation type="submission" date="2020-12" db="EMBL/GenBank/DDBJ databases">
        <title>Metabolic potential, ecology and presence of endohyphal bacteria is reflected in genomic diversity of Mucoromycotina.</title>
        <authorList>
            <person name="Muszewska A."/>
            <person name="Okrasinska A."/>
            <person name="Steczkiewicz K."/>
            <person name="Drgas O."/>
            <person name="Orlowska M."/>
            <person name="Perlinska-Lenart U."/>
            <person name="Aleksandrzak-Piekarczyk T."/>
            <person name="Szatraj K."/>
            <person name="Zielenkiewicz U."/>
            <person name="Pilsyk S."/>
            <person name="Malc E."/>
            <person name="Mieczkowski P."/>
            <person name="Kruszewska J.S."/>
            <person name="Biernat P."/>
            <person name="Pawlowska J."/>
        </authorList>
    </citation>
    <scope>NUCLEOTIDE SEQUENCE [LARGE SCALE GENOMIC DNA]</scope>
    <source>
        <strain evidence="2 3">CBS 142.35</strain>
    </source>
</reference>
<evidence type="ECO:0000313" key="2">
    <source>
        <dbReference type="EMBL" id="KAG2222557.1"/>
    </source>
</evidence>
<gene>
    <name evidence="2" type="ORF">INT45_002688</name>
</gene>
<feature type="compositionally biased region" description="Basic and acidic residues" evidence="1">
    <location>
        <begin position="97"/>
        <end position="107"/>
    </location>
</feature>
<protein>
    <submittedName>
        <fullName evidence="2">Uncharacterized protein</fullName>
    </submittedName>
</protein>
<dbReference type="Proteomes" id="UP000646827">
    <property type="component" value="Unassembled WGS sequence"/>
</dbReference>
<accession>A0A8H7S476</accession>
<name>A0A8H7S476_9FUNG</name>
<dbReference type="EMBL" id="JAEPRB010000080">
    <property type="protein sequence ID" value="KAG2222557.1"/>
    <property type="molecule type" value="Genomic_DNA"/>
</dbReference>
<feature type="region of interest" description="Disordered" evidence="1">
    <location>
        <begin position="76"/>
        <end position="107"/>
    </location>
</feature>
<sequence length="472" mass="54113">MSNTIDYFFQNSPKEWNIIEAFIHYDKVEEFESFVDLVDKIHQDLLIVEKKQPLFRKYTATTLGLIKNIENMKCVRSPRQQPQQQIPKTSTSTSAHTETEQKIKDKENELQHTTLNFDNFTNHGEFNVIKNNTQQKRISLSDTSNTASSSSTVSPQPPLILTEGSVNYKFDPPCSPVDQPHRPKLRKIQIGELEQLFHFGTEYCHTDDVCREGYRVYQQEQSQNSSLCHLDLLDELTHLLEKVHYDAFLDKVWSMKPNETMSDQGKVVLDISKHVLSSFHLAHRSTPMFMLNHERTSFCENIIPGLLALSKMTGFLEFRWCEAPFNATKSNYLKEGDYDGRSIQAAKNIDALGLLKTQSNMELVIVEASSGILKEHTTHTIEDSLKILECSVASLRREAANYKFSSLETFKKLNTYGIQIIKSKITLSKTTTLFVRIQVIDLLNTQATQDQLLKERVNVVKRQGDLVESIIT</sequence>
<proteinExistence type="predicted"/>
<keyword evidence="3" id="KW-1185">Reference proteome</keyword>
<dbReference type="OrthoDB" id="2263570at2759"/>
<feature type="region of interest" description="Disordered" evidence="1">
    <location>
        <begin position="137"/>
        <end position="158"/>
    </location>
</feature>
<feature type="compositionally biased region" description="Low complexity" evidence="1">
    <location>
        <begin position="77"/>
        <end position="94"/>
    </location>
</feature>
<feature type="compositionally biased region" description="Low complexity" evidence="1">
    <location>
        <begin position="140"/>
        <end position="154"/>
    </location>
</feature>
<comment type="caution">
    <text evidence="2">The sequence shown here is derived from an EMBL/GenBank/DDBJ whole genome shotgun (WGS) entry which is preliminary data.</text>
</comment>
<dbReference type="AlphaFoldDB" id="A0A8H7S476"/>